<keyword evidence="2" id="KW-0808">Transferase</keyword>
<evidence type="ECO:0000313" key="3">
    <source>
        <dbReference type="Proteomes" id="UP000469385"/>
    </source>
</evidence>
<dbReference type="Pfam" id="PF24553">
    <property type="entry name" value="Rv0428c_C"/>
    <property type="match status" value="1"/>
</dbReference>
<proteinExistence type="predicted"/>
<evidence type="ECO:0000259" key="1">
    <source>
        <dbReference type="PROSITE" id="PS51186"/>
    </source>
</evidence>
<evidence type="ECO:0000313" key="2">
    <source>
        <dbReference type="EMBL" id="MVQ28540.1"/>
    </source>
</evidence>
<dbReference type="InterPro" id="IPR056935">
    <property type="entry name" value="Rv0428c-like_C"/>
</dbReference>
<protein>
    <submittedName>
        <fullName evidence="2">GNAT family N-acetyltransferase</fullName>
    </submittedName>
</protein>
<dbReference type="InterPro" id="IPR016181">
    <property type="entry name" value="Acyl_CoA_acyltransferase"/>
</dbReference>
<name>A0A6N8IQH9_9BURK</name>
<dbReference type="EMBL" id="WSEL01000003">
    <property type="protein sequence ID" value="MVQ28540.1"/>
    <property type="molecule type" value="Genomic_DNA"/>
</dbReference>
<sequence>MLLDVAAIERATLQAVPPQRLITLDGWLVGLDDGTVGRVHSAVPTRHAPDVGDALQSVLSSFRDAGRQPVLRIPRTAAFDAIRARVGEAGLQARKPTLTMAGPVAGLMGLPETAPVEITDGPDGDWAGVFLGPGFDPVDGASRLAILRRGRANVFAGVRVAGDLVAVGSACFAEGWCGVHGMRTVPAARGRGWAGAILASFGRQAHQRGVESVFLQVEQVNVSAQALYRRAGLQDAFLYDYWSR</sequence>
<dbReference type="RefSeq" id="WP_157396635.1">
    <property type="nucleotide sequence ID" value="NZ_WSEL01000003.1"/>
</dbReference>
<accession>A0A6N8IQH9</accession>
<dbReference type="PROSITE" id="PS51186">
    <property type="entry name" value="GNAT"/>
    <property type="match status" value="1"/>
</dbReference>
<organism evidence="2 3">
    <name type="scientific">Ramlibacter pinisoli</name>
    <dbReference type="NCBI Taxonomy" id="2682844"/>
    <lineage>
        <taxon>Bacteria</taxon>
        <taxon>Pseudomonadati</taxon>
        <taxon>Pseudomonadota</taxon>
        <taxon>Betaproteobacteria</taxon>
        <taxon>Burkholderiales</taxon>
        <taxon>Comamonadaceae</taxon>
        <taxon>Ramlibacter</taxon>
    </lineage>
</organism>
<gene>
    <name evidence="2" type="ORF">GON04_03730</name>
</gene>
<dbReference type="GO" id="GO:0016747">
    <property type="term" value="F:acyltransferase activity, transferring groups other than amino-acyl groups"/>
    <property type="evidence" value="ECO:0007669"/>
    <property type="project" value="InterPro"/>
</dbReference>
<dbReference type="AlphaFoldDB" id="A0A6N8IQH9"/>
<keyword evidence="3" id="KW-1185">Reference proteome</keyword>
<dbReference type="InterPro" id="IPR000182">
    <property type="entry name" value="GNAT_dom"/>
</dbReference>
<dbReference type="SUPFAM" id="SSF55729">
    <property type="entry name" value="Acyl-CoA N-acyltransferases (Nat)"/>
    <property type="match status" value="1"/>
</dbReference>
<dbReference type="Gene3D" id="3.40.630.30">
    <property type="match status" value="1"/>
</dbReference>
<reference evidence="2 3" key="1">
    <citation type="submission" date="2019-12" db="EMBL/GenBank/DDBJ databases">
        <authorList>
            <person name="Huq M.A."/>
        </authorList>
    </citation>
    <scope>NUCLEOTIDE SEQUENCE [LARGE SCALE GENOMIC DNA]</scope>
    <source>
        <strain evidence="2 3">MAH-25</strain>
    </source>
</reference>
<dbReference type="Proteomes" id="UP000469385">
    <property type="component" value="Unassembled WGS sequence"/>
</dbReference>
<comment type="caution">
    <text evidence="2">The sequence shown here is derived from an EMBL/GenBank/DDBJ whole genome shotgun (WGS) entry which is preliminary data.</text>
</comment>
<feature type="domain" description="N-acetyltransferase" evidence="1">
    <location>
        <begin position="116"/>
        <end position="244"/>
    </location>
</feature>